<evidence type="ECO:0000313" key="2">
    <source>
        <dbReference type="Proteomes" id="UP000321691"/>
    </source>
</evidence>
<protein>
    <recommendedName>
        <fullName evidence="3">Transposase</fullName>
    </recommendedName>
</protein>
<reference evidence="1 2" key="1">
    <citation type="submission" date="2019-07" db="EMBL/GenBank/DDBJ databases">
        <title>Whole genome shotgun sequence of Lactobacillus spicheri NBRC 107155.</title>
        <authorList>
            <person name="Hosoyama A."/>
            <person name="Uohara A."/>
            <person name="Ohji S."/>
            <person name="Ichikawa N."/>
        </authorList>
    </citation>
    <scope>NUCLEOTIDE SEQUENCE [LARGE SCALE GENOMIC DNA]</scope>
    <source>
        <strain evidence="1 2">NBRC 107155</strain>
    </source>
</reference>
<dbReference type="RefSeq" id="WP_162256136.1">
    <property type="nucleotide sequence ID" value="NZ_BJZI01000018.1"/>
</dbReference>
<sequence>MAAANHDFKQVVYVHNRRELARLLNVLVPEKRIADKRFKAANQSGGRGL</sequence>
<evidence type="ECO:0000313" key="1">
    <source>
        <dbReference type="EMBL" id="GEO67003.1"/>
    </source>
</evidence>
<dbReference type="Proteomes" id="UP000321691">
    <property type="component" value="Unassembled WGS sequence"/>
</dbReference>
<name>A0ABQ0WPP3_9LACO</name>
<dbReference type="EMBL" id="BJZI01000018">
    <property type="protein sequence ID" value="GEO67003.1"/>
    <property type="molecule type" value="Genomic_DNA"/>
</dbReference>
<accession>A0ABQ0WPP3</accession>
<gene>
    <name evidence="1" type="ORF">LSP04_14220</name>
</gene>
<comment type="caution">
    <text evidence="1">The sequence shown here is derived from an EMBL/GenBank/DDBJ whole genome shotgun (WGS) entry which is preliminary data.</text>
</comment>
<organism evidence="1 2">
    <name type="scientific">Levilactobacillus spicheri</name>
    <dbReference type="NCBI Taxonomy" id="216463"/>
    <lineage>
        <taxon>Bacteria</taxon>
        <taxon>Bacillati</taxon>
        <taxon>Bacillota</taxon>
        <taxon>Bacilli</taxon>
        <taxon>Lactobacillales</taxon>
        <taxon>Lactobacillaceae</taxon>
        <taxon>Levilactobacillus</taxon>
    </lineage>
</organism>
<evidence type="ECO:0008006" key="3">
    <source>
        <dbReference type="Google" id="ProtNLM"/>
    </source>
</evidence>
<keyword evidence="2" id="KW-1185">Reference proteome</keyword>
<proteinExistence type="predicted"/>